<evidence type="ECO:0000259" key="8">
    <source>
        <dbReference type="Pfam" id="PF05504"/>
    </source>
</evidence>
<name>A0ABY8EFX2_9FIRM</name>
<dbReference type="InterPro" id="IPR046953">
    <property type="entry name" value="Spore_GerAC-like_C"/>
</dbReference>
<dbReference type="Pfam" id="PF05504">
    <property type="entry name" value="Spore_GerAC"/>
    <property type="match status" value="1"/>
</dbReference>
<dbReference type="PANTHER" id="PTHR35789">
    <property type="entry name" value="SPORE GERMINATION PROTEIN B3"/>
    <property type="match status" value="1"/>
</dbReference>
<organism evidence="10 11">
    <name type="scientific">Tepidibacter hydrothermalis</name>
    <dbReference type="NCBI Taxonomy" id="3036126"/>
    <lineage>
        <taxon>Bacteria</taxon>
        <taxon>Bacillati</taxon>
        <taxon>Bacillota</taxon>
        <taxon>Clostridia</taxon>
        <taxon>Peptostreptococcales</taxon>
        <taxon>Peptostreptococcaceae</taxon>
        <taxon>Tepidibacter</taxon>
    </lineage>
</organism>
<dbReference type="Pfam" id="PF25198">
    <property type="entry name" value="Spore_GerAC_N"/>
    <property type="match status" value="1"/>
</dbReference>
<feature type="domain" description="Spore germination GerAC-like C-terminal" evidence="8">
    <location>
        <begin position="224"/>
        <end position="386"/>
    </location>
</feature>
<dbReference type="InterPro" id="IPR057336">
    <property type="entry name" value="GerAC_N"/>
</dbReference>
<feature type="domain" description="Spore germination protein N-terminal" evidence="9">
    <location>
        <begin position="24"/>
        <end position="193"/>
    </location>
</feature>
<reference evidence="10 11" key="1">
    <citation type="submission" date="2023-03" db="EMBL/GenBank/DDBJ databases">
        <title>Complete genome sequence of Tepidibacter sp. SWIR-1, isolated from a deep-sea hydrothermal vent.</title>
        <authorList>
            <person name="Li X."/>
        </authorList>
    </citation>
    <scope>NUCLEOTIDE SEQUENCE [LARGE SCALE GENOMIC DNA]</scope>
    <source>
        <strain evidence="10 11">SWIR-1</strain>
    </source>
</reference>
<comment type="subcellular location">
    <subcellularLocation>
        <location evidence="1">Membrane</location>
        <topology evidence="1">Lipid-anchor</topology>
    </subcellularLocation>
</comment>
<dbReference type="PANTHER" id="PTHR35789:SF1">
    <property type="entry name" value="SPORE GERMINATION PROTEIN B3"/>
    <property type="match status" value="1"/>
</dbReference>
<evidence type="ECO:0000256" key="2">
    <source>
        <dbReference type="ARBA" id="ARBA00007886"/>
    </source>
</evidence>
<dbReference type="InterPro" id="IPR038501">
    <property type="entry name" value="Spore_GerAC_C_sf"/>
</dbReference>
<keyword evidence="11" id="KW-1185">Reference proteome</keyword>
<evidence type="ECO:0000256" key="1">
    <source>
        <dbReference type="ARBA" id="ARBA00004635"/>
    </source>
</evidence>
<evidence type="ECO:0000313" key="10">
    <source>
        <dbReference type="EMBL" id="WFD09643.1"/>
    </source>
</evidence>
<dbReference type="EMBL" id="CP120733">
    <property type="protein sequence ID" value="WFD09643.1"/>
    <property type="molecule type" value="Genomic_DNA"/>
</dbReference>
<sequence length="398" mass="44729">MKKTHIIPFILIILISLLTGCWSRREINELSIASAVGIDKSKDGYLVTVQLINPGEIASKTATTRTAVTTYRTSGETIFEALRRLTLETPRKIYLGHIRLLVFGEEFARNGIGKALDIFSRDHEIRTDFYIMVAKNEKAEKLLNILTPVEKIPAGKMYSSLEMSSDSWAPTKTVQLDELINSLISEGKNPVLTGVFIKGDPKTGMDIRNVEKVDSPTTVQICNLAAFKKDKLVGWLNEPQSKGLNYIEGNVSSTVFNVPCSNKEKLAVELIRTKVKVNGKVENEEPKINIELLAEANISDVECKIDLSKPENIYKLEQKVAQRIKNVMEQAVKKAQNDFKSDIFGFGEAIHRADPKAWKKLKKDWGKEFEDLTVNIHVTAKIRRKGTITKSLQNDIKE</sequence>
<keyword evidence="3" id="KW-0309">Germination</keyword>
<evidence type="ECO:0000256" key="3">
    <source>
        <dbReference type="ARBA" id="ARBA00022544"/>
    </source>
</evidence>
<evidence type="ECO:0000256" key="5">
    <source>
        <dbReference type="ARBA" id="ARBA00023136"/>
    </source>
</evidence>
<dbReference type="Proteomes" id="UP001222800">
    <property type="component" value="Chromosome"/>
</dbReference>
<evidence type="ECO:0000256" key="7">
    <source>
        <dbReference type="ARBA" id="ARBA00023288"/>
    </source>
</evidence>
<dbReference type="Gene3D" id="6.20.190.10">
    <property type="entry name" value="Nutrient germinant receptor protein C, domain 1"/>
    <property type="match status" value="1"/>
</dbReference>
<keyword evidence="4" id="KW-0732">Signal</keyword>
<keyword evidence="6" id="KW-0564">Palmitate</keyword>
<dbReference type="Gene3D" id="3.30.300.210">
    <property type="entry name" value="Nutrient germinant receptor protein C, domain 3"/>
    <property type="match status" value="1"/>
</dbReference>
<comment type="similarity">
    <text evidence="2">Belongs to the GerABKC lipoprotein family.</text>
</comment>
<evidence type="ECO:0000313" key="11">
    <source>
        <dbReference type="Proteomes" id="UP001222800"/>
    </source>
</evidence>
<protein>
    <submittedName>
        <fullName evidence="10">Ger(X)C family spore germination protein</fullName>
    </submittedName>
</protein>
<keyword evidence="5" id="KW-0472">Membrane</keyword>
<evidence type="ECO:0000256" key="6">
    <source>
        <dbReference type="ARBA" id="ARBA00023139"/>
    </source>
</evidence>
<keyword evidence="7" id="KW-0449">Lipoprotein</keyword>
<dbReference type="RefSeq" id="WP_277731574.1">
    <property type="nucleotide sequence ID" value="NZ_CP120733.1"/>
</dbReference>
<gene>
    <name evidence="10" type="ORF">P4S50_14795</name>
</gene>
<dbReference type="InterPro" id="IPR008844">
    <property type="entry name" value="Spore_GerAC-like"/>
</dbReference>
<evidence type="ECO:0000259" key="9">
    <source>
        <dbReference type="Pfam" id="PF25198"/>
    </source>
</evidence>
<evidence type="ECO:0000256" key="4">
    <source>
        <dbReference type="ARBA" id="ARBA00022729"/>
    </source>
</evidence>
<dbReference type="NCBIfam" id="TIGR02887">
    <property type="entry name" value="spore_ger_x_C"/>
    <property type="match status" value="1"/>
</dbReference>
<accession>A0ABY8EFX2</accession>
<dbReference type="PROSITE" id="PS51257">
    <property type="entry name" value="PROKAR_LIPOPROTEIN"/>
    <property type="match status" value="1"/>
</dbReference>
<proteinExistence type="inferred from homology"/>